<evidence type="ECO:0008006" key="4">
    <source>
        <dbReference type="Google" id="ProtNLM"/>
    </source>
</evidence>
<keyword evidence="1" id="KW-0732">Signal</keyword>
<dbReference type="EMBL" id="FNIZ01000023">
    <property type="protein sequence ID" value="SDP58728.1"/>
    <property type="molecule type" value="Genomic_DNA"/>
</dbReference>
<reference evidence="3" key="1">
    <citation type="submission" date="2016-10" db="EMBL/GenBank/DDBJ databases">
        <authorList>
            <person name="Varghese N."/>
            <person name="Submissions S."/>
        </authorList>
    </citation>
    <scope>NUCLEOTIDE SEQUENCE [LARGE SCALE GENOMIC DNA]</scope>
    <source>
        <strain evidence="3">CGMCC 1.3703</strain>
    </source>
</reference>
<dbReference type="RefSeq" id="WP_279615131.1">
    <property type="nucleotide sequence ID" value="NZ_FNIZ01000023.1"/>
</dbReference>
<feature type="signal peptide" evidence="1">
    <location>
        <begin position="1"/>
        <end position="19"/>
    </location>
</feature>
<sequence length="40" mass="4303">MKKLVGLLAILGVVLSLTADINYTNTADEAHPRPLVVDQI</sequence>
<keyword evidence="3" id="KW-1185">Reference proteome</keyword>
<protein>
    <recommendedName>
        <fullName evidence="4">Phr family secreted Rap phosphatase inhibitor</fullName>
    </recommendedName>
</protein>
<evidence type="ECO:0000313" key="3">
    <source>
        <dbReference type="Proteomes" id="UP000198860"/>
    </source>
</evidence>
<name>A0A1H0TYF1_HALAD</name>
<dbReference type="AlphaFoldDB" id="A0A1H0TYF1"/>
<evidence type="ECO:0000256" key="1">
    <source>
        <dbReference type="SAM" id="SignalP"/>
    </source>
</evidence>
<organism evidence="2 3">
    <name type="scientific">Halobacillus aidingensis</name>
    <dbReference type="NCBI Taxonomy" id="240303"/>
    <lineage>
        <taxon>Bacteria</taxon>
        <taxon>Bacillati</taxon>
        <taxon>Bacillota</taxon>
        <taxon>Bacilli</taxon>
        <taxon>Bacillales</taxon>
        <taxon>Bacillaceae</taxon>
        <taxon>Halobacillus</taxon>
    </lineage>
</organism>
<accession>A0A1H0TYF1</accession>
<dbReference type="Proteomes" id="UP000198860">
    <property type="component" value="Unassembled WGS sequence"/>
</dbReference>
<evidence type="ECO:0000313" key="2">
    <source>
        <dbReference type="EMBL" id="SDP58728.1"/>
    </source>
</evidence>
<feature type="chain" id="PRO_5038938003" description="Phr family secreted Rap phosphatase inhibitor" evidence="1">
    <location>
        <begin position="20"/>
        <end position="40"/>
    </location>
</feature>
<proteinExistence type="predicted"/>
<gene>
    <name evidence="2" type="ORF">SAMN05421677_12334</name>
</gene>